<evidence type="ECO:0000313" key="5">
    <source>
        <dbReference type="EMBL" id="MBB5058711.1"/>
    </source>
</evidence>
<dbReference type="EC" id="2.1.1.185" evidence="5"/>
<keyword evidence="6" id="KW-1185">Reference proteome</keyword>
<dbReference type="InterPro" id="IPR029028">
    <property type="entry name" value="Alpha/beta_knot_MTases"/>
</dbReference>
<dbReference type="NCBIfam" id="TIGR00186">
    <property type="entry name" value="rRNA_methyl_3"/>
    <property type="match status" value="1"/>
</dbReference>
<comment type="similarity">
    <text evidence="1">Belongs to the class IV-like SAM-binding methyltransferase superfamily. RNA methyltransferase TrmH family.</text>
</comment>
<dbReference type="PANTHER" id="PTHR46429:SF1">
    <property type="entry name" value="23S RRNA (GUANOSINE-2'-O-)-METHYLTRANSFERASE RLMB"/>
    <property type="match status" value="1"/>
</dbReference>
<dbReference type="PANTHER" id="PTHR46429">
    <property type="entry name" value="23S RRNA (GUANOSINE-2'-O-)-METHYLTRANSFERASE RLMB"/>
    <property type="match status" value="1"/>
</dbReference>
<dbReference type="InterPro" id="IPR004441">
    <property type="entry name" value="rRNA_MeTrfase_TrmH"/>
</dbReference>
<evidence type="ECO:0000256" key="2">
    <source>
        <dbReference type="ARBA" id="ARBA00022603"/>
    </source>
</evidence>
<comment type="caution">
    <text evidence="5">The sequence shown here is derived from an EMBL/GenBank/DDBJ whole genome shotgun (WGS) entry which is preliminary data.</text>
</comment>
<proteinExistence type="inferred from homology"/>
<evidence type="ECO:0000259" key="4">
    <source>
        <dbReference type="SMART" id="SM00967"/>
    </source>
</evidence>
<protein>
    <submittedName>
        <fullName evidence="5">23S rRNA (Guanosine2251-2'-O)-methyltransferase</fullName>
        <ecNumber evidence="5">2.1.1.185</ecNumber>
    </submittedName>
</protein>
<dbReference type="Gene3D" id="3.40.1280.10">
    <property type="match status" value="1"/>
</dbReference>
<dbReference type="CDD" id="cd18103">
    <property type="entry name" value="SpoU-like_RlmB"/>
    <property type="match status" value="1"/>
</dbReference>
<dbReference type="Pfam" id="PF08032">
    <property type="entry name" value="SpoU_sub_bind"/>
    <property type="match status" value="1"/>
</dbReference>
<dbReference type="InterPro" id="IPR013123">
    <property type="entry name" value="SpoU_subst-bd"/>
</dbReference>
<dbReference type="SUPFAM" id="SSF55315">
    <property type="entry name" value="L30e-like"/>
    <property type="match status" value="1"/>
</dbReference>
<dbReference type="GO" id="GO:0032259">
    <property type="term" value="P:methylation"/>
    <property type="evidence" value="ECO:0007669"/>
    <property type="project" value="UniProtKB-KW"/>
</dbReference>
<dbReference type="InterPro" id="IPR029026">
    <property type="entry name" value="tRNA_m1G_MTases_N"/>
</dbReference>
<gene>
    <name evidence="5" type="ORF">HDF16_003425</name>
</gene>
<dbReference type="GO" id="GO:0006396">
    <property type="term" value="P:RNA processing"/>
    <property type="evidence" value="ECO:0007669"/>
    <property type="project" value="InterPro"/>
</dbReference>
<dbReference type="Pfam" id="PF00588">
    <property type="entry name" value="SpoU_methylase"/>
    <property type="match status" value="1"/>
</dbReference>
<evidence type="ECO:0000313" key="6">
    <source>
        <dbReference type="Proteomes" id="UP000540989"/>
    </source>
</evidence>
<dbReference type="GO" id="GO:0005829">
    <property type="term" value="C:cytosol"/>
    <property type="evidence" value="ECO:0007669"/>
    <property type="project" value="TreeGrafter"/>
</dbReference>
<dbReference type="FunFam" id="3.40.1280.10:FF:000008">
    <property type="entry name" value="Group 3 RNA methyltransferase TrmH"/>
    <property type="match status" value="1"/>
</dbReference>
<dbReference type="SUPFAM" id="SSF75217">
    <property type="entry name" value="alpha/beta knot"/>
    <property type="match status" value="1"/>
</dbReference>
<organism evidence="5 6">
    <name type="scientific">Granulicella aggregans</name>
    <dbReference type="NCBI Taxonomy" id="474949"/>
    <lineage>
        <taxon>Bacteria</taxon>
        <taxon>Pseudomonadati</taxon>
        <taxon>Acidobacteriota</taxon>
        <taxon>Terriglobia</taxon>
        <taxon>Terriglobales</taxon>
        <taxon>Acidobacteriaceae</taxon>
        <taxon>Granulicella</taxon>
    </lineage>
</organism>
<reference evidence="5 6" key="1">
    <citation type="submission" date="2020-08" db="EMBL/GenBank/DDBJ databases">
        <title>Genomic Encyclopedia of Type Strains, Phase IV (KMG-V): Genome sequencing to study the core and pangenomes of soil and plant-associated prokaryotes.</title>
        <authorList>
            <person name="Whitman W."/>
        </authorList>
    </citation>
    <scope>NUCLEOTIDE SEQUENCE [LARGE SCALE GENOMIC DNA]</scope>
    <source>
        <strain evidence="5 6">M8UP14</strain>
    </source>
</reference>
<sequence length="274" mass="29843">MEVLYGLHPVEEALKSGQRGLDHVIVARERKDEKLERIIALARIAGVRVASQSRDEMTRLAKTDQHQGVLAMVRERQYLAIEDLIPSGKKGSKAKVAPAAEEGRHKFFLALDGVEDPHNLGALLRTADAVGVDGVLIPERRSAPINATVAKTSAGASEHVKIAKVTNLVRSLEQLKKENVWVLGLDERGSPDYMDFDFRTDCVLVLGREGAGLHDLVKKTCDHLLRIPMAGAVSSLNVSVAGAIVMYEAMRQRRTPPEVVAAPKKVKVQKGLGS</sequence>
<accession>A0A7W8E4N2</accession>
<dbReference type="Gene3D" id="3.30.1330.30">
    <property type="match status" value="1"/>
</dbReference>
<keyword evidence="2 5" id="KW-0489">Methyltransferase</keyword>
<evidence type="ECO:0000256" key="1">
    <source>
        <dbReference type="ARBA" id="ARBA00007228"/>
    </source>
</evidence>
<evidence type="ECO:0000256" key="3">
    <source>
        <dbReference type="ARBA" id="ARBA00022679"/>
    </source>
</evidence>
<dbReference type="GO" id="GO:0008173">
    <property type="term" value="F:RNA methyltransferase activity"/>
    <property type="evidence" value="ECO:0007669"/>
    <property type="project" value="InterPro"/>
</dbReference>
<dbReference type="InterPro" id="IPR001537">
    <property type="entry name" value="SpoU_MeTrfase"/>
</dbReference>
<dbReference type="GO" id="GO:0003723">
    <property type="term" value="F:RNA binding"/>
    <property type="evidence" value="ECO:0007669"/>
    <property type="project" value="InterPro"/>
</dbReference>
<dbReference type="AlphaFoldDB" id="A0A7W8E4N2"/>
<dbReference type="InterPro" id="IPR029064">
    <property type="entry name" value="Ribosomal_eL30-like_sf"/>
</dbReference>
<feature type="domain" description="RNA 2-O ribose methyltransferase substrate binding" evidence="4">
    <location>
        <begin position="3"/>
        <end position="79"/>
    </location>
</feature>
<dbReference type="Proteomes" id="UP000540989">
    <property type="component" value="Unassembled WGS sequence"/>
</dbReference>
<keyword evidence="3 5" id="KW-0808">Transferase</keyword>
<dbReference type="EMBL" id="JACHIP010000004">
    <property type="protein sequence ID" value="MBB5058711.1"/>
    <property type="molecule type" value="Genomic_DNA"/>
</dbReference>
<dbReference type="SMART" id="SM00967">
    <property type="entry name" value="SpoU_sub_bind"/>
    <property type="match status" value="1"/>
</dbReference>
<dbReference type="RefSeq" id="WP_184218797.1">
    <property type="nucleotide sequence ID" value="NZ_JACHIP010000004.1"/>
</dbReference>
<name>A0A7W8E4N2_9BACT</name>